<sequence length="61" mass="6992">MSLVMVRTLAYGQIIGILLGLYTRDLKRLWWLIGEEHYKPRSILSLMRVFGSGLGNVTELL</sequence>
<reference evidence="1" key="1">
    <citation type="submission" date="2022-02" db="EMBL/GenBank/DDBJ databases">
        <title>Plant Genome Project.</title>
        <authorList>
            <person name="Zhang R.-G."/>
        </authorList>
    </citation>
    <scope>NUCLEOTIDE SEQUENCE</scope>
    <source>
        <strain evidence="1">AT1</strain>
    </source>
</reference>
<accession>A0ACC0LH52</accession>
<proteinExistence type="predicted"/>
<dbReference type="EMBL" id="CM046399">
    <property type="protein sequence ID" value="KAI8527652.1"/>
    <property type="molecule type" value="Genomic_DNA"/>
</dbReference>
<name>A0ACC0LH52_RHOML</name>
<evidence type="ECO:0000313" key="2">
    <source>
        <dbReference type="Proteomes" id="UP001062846"/>
    </source>
</evidence>
<gene>
    <name evidence="1" type="ORF">RHMOL_Rhmol12G0092500</name>
</gene>
<organism evidence="1 2">
    <name type="scientific">Rhododendron molle</name>
    <name type="common">Chinese azalea</name>
    <name type="synonym">Azalea mollis</name>
    <dbReference type="NCBI Taxonomy" id="49168"/>
    <lineage>
        <taxon>Eukaryota</taxon>
        <taxon>Viridiplantae</taxon>
        <taxon>Streptophyta</taxon>
        <taxon>Embryophyta</taxon>
        <taxon>Tracheophyta</taxon>
        <taxon>Spermatophyta</taxon>
        <taxon>Magnoliopsida</taxon>
        <taxon>eudicotyledons</taxon>
        <taxon>Gunneridae</taxon>
        <taxon>Pentapetalae</taxon>
        <taxon>asterids</taxon>
        <taxon>Ericales</taxon>
        <taxon>Ericaceae</taxon>
        <taxon>Ericoideae</taxon>
        <taxon>Rhodoreae</taxon>
        <taxon>Rhododendron</taxon>
    </lineage>
</organism>
<comment type="caution">
    <text evidence="1">The sequence shown here is derived from an EMBL/GenBank/DDBJ whole genome shotgun (WGS) entry which is preliminary data.</text>
</comment>
<dbReference type="Proteomes" id="UP001062846">
    <property type="component" value="Chromosome 12"/>
</dbReference>
<evidence type="ECO:0000313" key="1">
    <source>
        <dbReference type="EMBL" id="KAI8527652.1"/>
    </source>
</evidence>
<keyword evidence="2" id="KW-1185">Reference proteome</keyword>
<protein>
    <submittedName>
        <fullName evidence="1">Uncharacterized protein</fullName>
    </submittedName>
</protein>